<dbReference type="PANTHER" id="PTHR35304:SF1">
    <property type="entry name" value="OS05G0120300 PROTEIN"/>
    <property type="match status" value="1"/>
</dbReference>
<proteinExistence type="predicted"/>
<dbReference type="EMBL" id="JABFAD010000002">
    <property type="protein sequence ID" value="MBA0793551.1"/>
    <property type="molecule type" value="Genomic_DNA"/>
</dbReference>
<dbReference type="AlphaFoldDB" id="A0A7J9G7U2"/>
<comment type="caution">
    <text evidence="1">The sequence shown here is derived from an EMBL/GenBank/DDBJ whole genome shotgun (WGS) entry which is preliminary data.</text>
</comment>
<organism evidence="1 2">
    <name type="scientific">Gossypium harknessii</name>
    <dbReference type="NCBI Taxonomy" id="34285"/>
    <lineage>
        <taxon>Eukaryota</taxon>
        <taxon>Viridiplantae</taxon>
        <taxon>Streptophyta</taxon>
        <taxon>Embryophyta</taxon>
        <taxon>Tracheophyta</taxon>
        <taxon>Spermatophyta</taxon>
        <taxon>Magnoliopsida</taxon>
        <taxon>eudicotyledons</taxon>
        <taxon>Gunneridae</taxon>
        <taxon>Pentapetalae</taxon>
        <taxon>rosids</taxon>
        <taxon>malvids</taxon>
        <taxon>Malvales</taxon>
        <taxon>Malvaceae</taxon>
        <taxon>Malvoideae</taxon>
        <taxon>Gossypium</taxon>
    </lineage>
</organism>
<sequence length="152" mass="17797">MSSVCISNCLNDAKDPKKPMRATYMNLYKWPGSDAEFLRSRTSSVPSSMDYCRPSVRVIDSISCRQMYLRSYRFSKKETVPEKTMKCFGKVKEKMGHGGRKKKKKKSSHRRVRVVIKRKCLVWRKVKVVLFRVFDRLLSCYASVDVLDQRNV</sequence>
<accession>A0A7J9G7U2</accession>
<gene>
    <name evidence="1" type="ORF">Gohar_017950</name>
</gene>
<reference evidence="1 2" key="1">
    <citation type="journal article" date="2019" name="Genome Biol. Evol.">
        <title>Insights into the evolution of the New World diploid cottons (Gossypium, subgenus Houzingenia) based on genome sequencing.</title>
        <authorList>
            <person name="Grover C.E."/>
            <person name="Arick M.A. 2nd"/>
            <person name="Thrash A."/>
            <person name="Conover J.L."/>
            <person name="Sanders W.S."/>
            <person name="Peterson D.G."/>
            <person name="Frelichowski J.E."/>
            <person name="Scheffler J.A."/>
            <person name="Scheffler B.E."/>
            <person name="Wendel J.F."/>
        </authorList>
    </citation>
    <scope>NUCLEOTIDE SEQUENCE [LARGE SCALE GENOMIC DNA]</scope>
    <source>
        <strain evidence="1">0</strain>
        <tissue evidence="1">Leaf</tissue>
    </source>
</reference>
<evidence type="ECO:0000313" key="2">
    <source>
        <dbReference type="Proteomes" id="UP000593560"/>
    </source>
</evidence>
<dbReference type="OrthoDB" id="749576at2759"/>
<protein>
    <submittedName>
        <fullName evidence="1">Uncharacterized protein</fullName>
    </submittedName>
</protein>
<evidence type="ECO:0000313" key="1">
    <source>
        <dbReference type="EMBL" id="MBA0793551.1"/>
    </source>
</evidence>
<dbReference type="Proteomes" id="UP000593560">
    <property type="component" value="Unassembled WGS sequence"/>
</dbReference>
<keyword evidence="2" id="KW-1185">Reference proteome</keyword>
<dbReference type="PANTHER" id="PTHR35304">
    <property type="entry name" value="OS05G0120300 PROTEIN-RELATED"/>
    <property type="match status" value="1"/>
</dbReference>
<name>A0A7J9G7U2_9ROSI</name>